<keyword evidence="4 6" id="KW-0472">Membrane</keyword>
<dbReference type="OrthoDB" id="365953at2759"/>
<dbReference type="InterPro" id="IPR012879">
    <property type="entry name" value="CCDC47"/>
</dbReference>
<keyword evidence="9" id="KW-1185">Reference proteome</keyword>
<keyword evidence="3 6" id="KW-1133">Transmembrane helix</keyword>
<dbReference type="GO" id="GO:0032469">
    <property type="term" value="P:endoplasmic reticulum calcium ion homeostasis"/>
    <property type="evidence" value="ECO:0007669"/>
    <property type="project" value="InterPro"/>
</dbReference>
<dbReference type="EMBL" id="BDSA01000001">
    <property type="protein sequence ID" value="GBE58799.1"/>
    <property type="molecule type" value="Genomic_DNA"/>
</dbReference>
<evidence type="ECO:0000256" key="4">
    <source>
        <dbReference type="ARBA" id="ARBA00023136"/>
    </source>
</evidence>
<protein>
    <submittedName>
        <fullName evidence="8">Uncharacterized protein</fullName>
    </submittedName>
</protein>
<feature type="chain" id="PRO_5014169116" evidence="7">
    <location>
        <begin position="26"/>
        <end position="401"/>
    </location>
</feature>
<evidence type="ECO:0000256" key="6">
    <source>
        <dbReference type="SAM" id="Phobius"/>
    </source>
</evidence>
<dbReference type="GO" id="GO:0005509">
    <property type="term" value="F:calcium ion binding"/>
    <property type="evidence" value="ECO:0007669"/>
    <property type="project" value="InterPro"/>
</dbReference>
<dbReference type="PANTHER" id="PTHR12883:SF0">
    <property type="entry name" value="PAT COMPLEX SUBUNIT CCDC47"/>
    <property type="match status" value="1"/>
</dbReference>
<feature type="signal peptide" evidence="7">
    <location>
        <begin position="1"/>
        <end position="25"/>
    </location>
</feature>
<dbReference type="GO" id="GO:0016020">
    <property type="term" value="C:membrane"/>
    <property type="evidence" value="ECO:0007669"/>
    <property type="project" value="UniProtKB-SubCell"/>
</dbReference>
<dbReference type="Proteomes" id="UP000236319">
    <property type="component" value="Unassembled WGS sequence"/>
</dbReference>
<evidence type="ECO:0000313" key="9">
    <source>
        <dbReference type="Proteomes" id="UP000236319"/>
    </source>
</evidence>
<dbReference type="AlphaFoldDB" id="A0A2H6K773"/>
<evidence type="ECO:0000256" key="1">
    <source>
        <dbReference type="ARBA" id="ARBA00004167"/>
    </source>
</evidence>
<keyword evidence="2 6" id="KW-0812">Transmembrane</keyword>
<organism evidence="8 9">
    <name type="scientific">Babesia ovata</name>
    <dbReference type="NCBI Taxonomy" id="189622"/>
    <lineage>
        <taxon>Eukaryota</taxon>
        <taxon>Sar</taxon>
        <taxon>Alveolata</taxon>
        <taxon>Apicomplexa</taxon>
        <taxon>Aconoidasida</taxon>
        <taxon>Piroplasmida</taxon>
        <taxon>Babesiidae</taxon>
        <taxon>Babesia</taxon>
    </lineage>
</organism>
<dbReference type="Pfam" id="PF07946">
    <property type="entry name" value="CCDC47"/>
    <property type="match status" value="1"/>
</dbReference>
<feature type="transmembrane region" description="Helical" evidence="6">
    <location>
        <begin position="107"/>
        <end position="125"/>
    </location>
</feature>
<dbReference type="RefSeq" id="XP_028865042.1">
    <property type="nucleotide sequence ID" value="XM_029009209.1"/>
</dbReference>
<dbReference type="GO" id="GO:0005783">
    <property type="term" value="C:endoplasmic reticulum"/>
    <property type="evidence" value="ECO:0007669"/>
    <property type="project" value="InterPro"/>
</dbReference>
<reference evidence="8 9" key="1">
    <citation type="journal article" date="2017" name="BMC Genomics">
        <title>Whole-genome assembly of Babesia ovata and comparative genomics between closely related pathogens.</title>
        <authorList>
            <person name="Yamagishi J."/>
            <person name="Asada M."/>
            <person name="Hakimi H."/>
            <person name="Tanaka T.Q."/>
            <person name="Sugimoto C."/>
            <person name="Kawazu S."/>
        </authorList>
    </citation>
    <scope>NUCLEOTIDE SEQUENCE [LARGE SCALE GENOMIC DNA]</scope>
    <source>
        <strain evidence="8 9">Miyake</strain>
    </source>
</reference>
<accession>A0A2H6K773</accession>
<sequence>MVRINRKVLCAAAAVAIGLLHSVECQQQSTNESEVSANPTATPVANDQPARDAAPRIEFEPFEFDVDPELEATDEVKQPPNKQDVFDMDLVMSPLLSQMPKSFRRHYFYFLCFCVAMLIYAFIGYQTNKQRVKRALVTLKPVLQENFAHIADEPHCYEALKWHKFQIYASGRTSCDRMFIRFNLIKRQCMWHRWILRSLFQVVDTMTIEMTLPKMDCIVFAITHKMTNKTFIKNNQEVANTTYVLETNDLPPTHRAYINGNEKCFAKYAAYVIAVLQEFMPYLISFYAADAVPEPEGYRQWRKISLNVRVGNDDQLAAKILAAAIHIADYTKNYTVMDKTREVVSKARQDMIAVLFKEEIKRQKEEAKEAKEENTKVTPEKIKKLEKKALARPATRVKVIR</sequence>
<dbReference type="VEuPathDB" id="PiroplasmaDB:BOVATA_002920"/>
<comment type="subcellular location">
    <subcellularLocation>
        <location evidence="1">Membrane</location>
        <topology evidence="1">Single-pass membrane protein</topology>
    </subcellularLocation>
</comment>
<evidence type="ECO:0000256" key="7">
    <source>
        <dbReference type="SAM" id="SignalP"/>
    </source>
</evidence>
<dbReference type="PANTHER" id="PTHR12883">
    <property type="entry name" value="ADIPOCYTE-SPECIFIC PROTEIN 4-RELATED"/>
    <property type="match status" value="1"/>
</dbReference>
<evidence type="ECO:0000256" key="5">
    <source>
        <dbReference type="SAM" id="MobiDB-lite"/>
    </source>
</evidence>
<proteinExistence type="predicted"/>
<name>A0A2H6K773_9APIC</name>
<feature type="region of interest" description="Disordered" evidence="5">
    <location>
        <begin position="30"/>
        <end position="50"/>
    </location>
</feature>
<dbReference type="GeneID" id="39872569"/>
<keyword evidence="7" id="KW-0732">Signal</keyword>
<evidence type="ECO:0000256" key="3">
    <source>
        <dbReference type="ARBA" id="ARBA00022989"/>
    </source>
</evidence>
<feature type="compositionally biased region" description="Polar residues" evidence="5">
    <location>
        <begin position="30"/>
        <end position="45"/>
    </location>
</feature>
<evidence type="ECO:0000256" key="2">
    <source>
        <dbReference type="ARBA" id="ARBA00022692"/>
    </source>
</evidence>
<comment type="caution">
    <text evidence="8">The sequence shown here is derived from an EMBL/GenBank/DDBJ whole genome shotgun (WGS) entry which is preliminary data.</text>
</comment>
<evidence type="ECO:0000313" key="8">
    <source>
        <dbReference type="EMBL" id="GBE58799.1"/>
    </source>
</evidence>
<gene>
    <name evidence="8" type="ORF">BOVATA_002920</name>
</gene>